<proteinExistence type="predicted"/>
<protein>
    <submittedName>
        <fullName evidence="1">Uncharacterized protein</fullName>
    </submittedName>
</protein>
<evidence type="ECO:0000313" key="2">
    <source>
        <dbReference type="Proteomes" id="UP000028135"/>
    </source>
</evidence>
<evidence type="ECO:0000313" key="1">
    <source>
        <dbReference type="EMBL" id="KER38225.1"/>
    </source>
</evidence>
<gene>
    <name evidence="1" type="ORF">AL00_02535</name>
</gene>
<name>A0A8E1C4D2_9SPHN</name>
<dbReference type="Proteomes" id="UP000028135">
    <property type="component" value="Unassembled WGS sequence"/>
</dbReference>
<sequence>MAAITLVRSLDYVARILDEEVELLEAIVWNDDNLTYGAIISVYTGPDEAITALTDIGIDELSDMLRDARRSTETWHAFLDDFVDDPELAARFKAQPPR</sequence>
<reference evidence="1 2" key="1">
    <citation type="submission" date="2014-05" db="EMBL/GenBank/DDBJ databases">
        <title>Genome Announcement of Sphingobium lucknowense F2.</title>
        <authorList>
            <person name="Lal R."/>
            <person name="Negi V."/>
            <person name="Lata P."/>
            <person name="Sangwan N."/>
            <person name="Gupta S.K."/>
            <person name="Rao D.L.N."/>
            <person name="Das S."/>
        </authorList>
    </citation>
    <scope>NUCLEOTIDE SEQUENCE [LARGE SCALE GENOMIC DNA]</scope>
    <source>
        <strain evidence="1 2">F2</strain>
    </source>
</reference>
<dbReference type="AlphaFoldDB" id="A0A8E1C4D2"/>
<organism evidence="1 2">
    <name type="scientific">Sphingobium indicum F2</name>
    <dbReference type="NCBI Taxonomy" id="1450518"/>
    <lineage>
        <taxon>Bacteria</taxon>
        <taxon>Pseudomonadati</taxon>
        <taxon>Pseudomonadota</taxon>
        <taxon>Alphaproteobacteria</taxon>
        <taxon>Sphingomonadales</taxon>
        <taxon>Sphingomonadaceae</taxon>
        <taxon>Sphingobium</taxon>
    </lineage>
</organism>
<dbReference type="EMBL" id="JANF02000004">
    <property type="protein sequence ID" value="KER38225.1"/>
    <property type="molecule type" value="Genomic_DNA"/>
</dbReference>
<accession>A0A8E1C4D2</accession>
<comment type="caution">
    <text evidence="1">The sequence shown here is derived from an EMBL/GenBank/DDBJ whole genome shotgun (WGS) entry which is preliminary data.</text>
</comment>
<dbReference type="RefSeq" id="WP_020820470.1">
    <property type="nucleotide sequence ID" value="NZ_JANF02000004.1"/>
</dbReference>